<dbReference type="AlphaFoldDB" id="E9HG74"/>
<evidence type="ECO:0000259" key="4">
    <source>
        <dbReference type="SMART" id="SM00382"/>
    </source>
</evidence>
<dbReference type="SUPFAM" id="SSF52540">
    <property type="entry name" value="P-loop containing nucleoside triphosphate hydrolases"/>
    <property type="match status" value="1"/>
</dbReference>
<dbReference type="Gene3D" id="1.25.40.20">
    <property type="entry name" value="Ankyrin repeat-containing domain"/>
    <property type="match status" value="1"/>
</dbReference>
<dbReference type="InterPro" id="IPR001270">
    <property type="entry name" value="ClpA/B"/>
</dbReference>
<evidence type="ECO:0000256" key="2">
    <source>
        <dbReference type="ARBA" id="ARBA00022840"/>
    </source>
</evidence>
<dbReference type="eggNOG" id="KOG1051">
    <property type="taxonomic scope" value="Eukaryota"/>
</dbReference>
<dbReference type="InterPro" id="IPR019489">
    <property type="entry name" value="Clp_ATPase_C"/>
</dbReference>
<dbReference type="Pfam" id="PF07724">
    <property type="entry name" value="AAA_2"/>
    <property type="match status" value="1"/>
</dbReference>
<feature type="domain" description="AAA+ ATPase" evidence="4">
    <location>
        <begin position="200"/>
        <end position="391"/>
    </location>
</feature>
<evidence type="ECO:0000256" key="3">
    <source>
        <dbReference type="PROSITE-ProRule" id="PRU00023"/>
    </source>
</evidence>
<dbReference type="PROSITE" id="PS50297">
    <property type="entry name" value="ANK_REP_REGION"/>
    <property type="match status" value="2"/>
</dbReference>
<evidence type="ECO:0000256" key="1">
    <source>
        <dbReference type="ARBA" id="ARBA00022741"/>
    </source>
</evidence>
<dbReference type="Pfam" id="PF12796">
    <property type="entry name" value="Ank_2"/>
    <property type="match status" value="1"/>
</dbReference>
<dbReference type="SMART" id="SM00248">
    <property type="entry name" value="ANK"/>
    <property type="match status" value="2"/>
</dbReference>
<dbReference type="InterPro" id="IPR036770">
    <property type="entry name" value="Ankyrin_rpt-contain_sf"/>
</dbReference>
<dbReference type="Gene3D" id="3.40.50.300">
    <property type="entry name" value="P-loop containing nucleotide triphosphate hydrolases"/>
    <property type="match status" value="1"/>
</dbReference>
<dbReference type="Pfam" id="PF10431">
    <property type="entry name" value="ClpB_D2-small"/>
    <property type="match status" value="1"/>
</dbReference>
<dbReference type="CDD" id="cd19499">
    <property type="entry name" value="RecA-like_ClpB_Hsp104-like"/>
    <property type="match status" value="1"/>
</dbReference>
<dbReference type="PANTHER" id="PTHR11638">
    <property type="entry name" value="ATP-DEPENDENT CLP PROTEASE"/>
    <property type="match status" value="1"/>
</dbReference>
<dbReference type="PRINTS" id="PR01415">
    <property type="entry name" value="ANKYRIN"/>
</dbReference>
<keyword evidence="2" id="KW-0067">ATP-binding</keyword>
<dbReference type="GO" id="GO:0005524">
    <property type="term" value="F:ATP binding"/>
    <property type="evidence" value="ECO:0007669"/>
    <property type="project" value="UniProtKB-KW"/>
</dbReference>
<sequence length="542" mass="61037">MLNSSNRPIVSCHAKTLLYNVNCPWHTTMVNGMMGIIRDMKQLFAYTLVVQNCLKALPGWTPLHIAASQGNVHVIKVLLKCGANPNLGHDINNHLILSGCTALHYACIIDDAACVAALLNAGANPSLTNHCGKKPFDCTNSYATRKLLYENMAEKRGVENRRKYPFDFWLKGKIIGQKAAIDTVASTIRRKENGWVDEERPLVFLFLGSSGIGKTEIAKQVANYLNPKDSEAFIRLDMSEYQHKNEVSKIIGSPPGYVGFKESGQLTKKLEKCPYAVVLLDEVDKAHPDILSVLLQLFDEGRITNGKGQTIFCKDAIFIMTSNLANDEITNHAEQQRRLKVEVASKQRTQNDEEVNMPTISISISREFDEFIIRPILKRHFGRDEFLGRINEIVYFQPFSSDEIHQLVKKELDFLAKKAKDRYDVNLSWDEQVLKELGLGYKVAYGARSIKYEADRKAASLLSNFQELHGFQRGAMLQLYIENSGNGPSTDESPFPRQIHLRIKNKDSVEFTAVSSSVQHLPPTAVSQRTDPIIDQYVLIYS</sequence>
<dbReference type="InterPro" id="IPR003593">
    <property type="entry name" value="AAA+_ATPase"/>
</dbReference>
<keyword evidence="1" id="KW-0547">Nucleotide-binding</keyword>
<dbReference type="PROSITE" id="PS50088">
    <property type="entry name" value="ANK_REPEAT"/>
    <property type="match status" value="2"/>
</dbReference>
<dbReference type="STRING" id="6669.E9HG74"/>
<organism evidence="5 6">
    <name type="scientific">Daphnia pulex</name>
    <name type="common">Water flea</name>
    <dbReference type="NCBI Taxonomy" id="6669"/>
    <lineage>
        <taxon>Eukaryota</taxon>
        <taxon>Metazoa</taxon>
        <taxon>Ecdysozoa</taxon>
        <taxon>Arthropoda</taxon>
        <taxon>Crustacea</taxon>
        <taxon>Branchiopoda</taxon>
        <taxon>Diplostraca</taxon>
        <taxon>Cladocera</taxon>
        <taxon>Anomopoda</taxon>
        <taxon>Daphniidae</taxon>
        <taxon>Daphnia</taxon>
    </lineage>
</organism>
<gene>
    <name evidence="5" type="ORF">DAPPUDRAFT_329298</name>
</gene>
<dbReference type="OMA" id="GIHSLEX"/>
<dbReference type="Gene3D" id="1.10.8.60">
    <property type="match status" value="1"/>
</dbReference>
<dbReference type="EMBL" id="GL732639">
    <property type="protein sequence ID" value="EFX69276.1"/>
    <property type="molecule type" value="Genomic_DNA"/>
</dbReference>
<dbReference type="SMART" id="SM00382">
    <property type="entry name" value="AAA"/>
    <property type="match status" value="1"/>
</dbReference>
<dbReference type="GO" id="GO:0034605">
    <property type="term" value="P:cellular response to heat"/>
    <property type="evidence" value="ECO:0000318"/>
    <property type="project" value="GO_Central"/>
</dbReference>
<evidence type="ECO:0000313" key="6">
    <source>
        <dbReference type="Proteomes" id="UP000000305"/>
    </source>
</evidence>
<dbReference type="OrthoDB" id="47330at2759"/>
<dbReference type="HOGENOM" id="CLU_005070_9_3_1"/>
<feature type="repeat" description="ANK" evidence="3">
    <location>
        <begin position="98"/>
        <end position="130"/>
    </location>
</feature>
<dbReference type="GO" id="GO:0005737">
    <property type="term" value="C:cytoplasm"/>
    <property type="evidence" value="ECO:0000318"/>
    <property type="project" value="GO_Central"/>
</dbReference>
<protein>
    <recommendedName>
        <fullName evidence="4">AAA+ ATPase domain-containing protein</fullName>
    </recommendedName>
</protein>
<name>E9HG74_DAPPU</name>
<dbReference type="InterPro" id="IPR027417">
    <property type="entry name" value="P-loop_NTPase"/>
</dbReference>
<dbReference type="InterPro" id="IPR003959">
    <property type="entry name" value="ATPase_AAA_core"/>
</dbReference>
<dbReference type="Proteomes" id="UP000000305">
    <property type="component" value="Unassembled WGS sequence"/>
</dbReference>
<dbReference type="InParanoid" id="E9HG74"/>
<dbReference type="SUPFAM" id="SSF48403">
    <property type="entry name" value="Ankyrin repeat"/>
    <property type="match status" value="1"/>
</dbReference>
<dbReference type="InterPro" id="IPR002110">
    <property type="entry name" value="Ankyrin_rpt"/>
</dbReference>
<dbReference type="InterPro" id="IPR050130">
    <property type="entry name" value="ClpA_ClpB"/>
</dbReference>
<dbReference type="GO" id="GO:0005739">
    <property type="term" value="C:mitochondrion"/>
    <property type="evidence" value="ECO:0000318"/>
    <property type="project" value="GO_Central"/>
</dbReference>
<accession>E9HG74</accession>
<dbReference type="GO" id="GO:0016887">
    <property type="term" value="F:ATP hydrolysis activity"/>
    <property type="evidence" value="ECO:0000318"/>
    <property type="project" value="GO_Central"/>
</dbReference>
<evidence type="ECO:0000313" key="5">
    <source>
        <dbReference type="EMBL" id="EFX69276.1"/>
    </source>
</evidence>
<dbReference type="PRINTS" id="PR00300">
    <property type="entry name" value="CLPPROTEASEA"/>
</dbReference>
<dbReference type="KEGG" id="dpx:DAPPUDRAFT_329298"/>
<keyword evidence="3" id="KW-0040">ANK repeat</keyword>
<dbReference type="PANTHER" id="PTHR11638:SF93">
    <property type="entry name" value="MITOCHONDRIAL DISAGGREGASE"/>
    <property type="match status" value="1"/>
</dbReference>
<keyword evidence="6" id="KW-1185">Reference proteome</keyword>
<reference evidence="5 6" key="1">
    <citation type="journal article" date="2011" name="Science">
        <title>The ecoresponsive genome of Daphnia pulex.</title>
        <authorList>
            <person name="Colbourne J.K."/>
            <person name="Pfrender M.E."/>
            <person name="Gilbert D."/>
            <person name="Thomas W.K."/>
            <person name="Tucker A."/>
            <person name="Oakley T.H."/>
            <person name="Tokishita S."/>
            <person name="Aerts A."/>
            <person name="Arnold G.J."/>
            <person name="Basu M.K."/>
            <person name="Bauer D.J."/>
            <person name="Caceres C.E."/>
            <person name="Carmel L."/>
            <person name="Casola C."/>
            <person name="Choi J.H."/>
            <person name="Detter J.C."/>
            <person name="Dong Q."/>
            <person name="Dusheyko S."/>
            <person name="Eads B.D."/>
            <person name="Frohlich T."/>
            <person name="Geiler-Samerotte K.A."/>
            <person name="Gerlach D."/>
            <person name="Hatcher P."/>
            <person name="Jogdeo S."/>
            <person name="Krijgsveld J."/>
            <person name="Kriventseva E.V."/>
            <person name="Kultz D."/>
            <person name="Laforsch C."/>
            <person name="Lindquist E."/>
            <person name="Lopez J."/>
            <person name="Manak J.R."/>
            <person name="Muller J."/>
            <person name="Pangilinan J."/>
            <person name="Patwardhan R.P."/>
            <person name="Pitluck S."/>
            <person name="Pritham E.J."/>
            <person name="Rechtsteiner A."/>
            <person name="Rho M."/>
            <person name="Rogozin I.B."/>
            <person name="Sakarya O."/>
            <person name="Salamov A."/>
            <person name="Schaack S."/>
            <person name="Shapiro H."/>
            <person name="Shiga Y."/>
            <person name="Skalitzky C."/>
            <person name="Smith Z."/>
            <person name="Souvorov A."/>
            <person name="Sung W."/>
            <person name="Tang Z."/>
            <person name="Tsuchiya D."/>
            <person name="Tu H."/>
            <person name="Vos H."/>
            <person name="Wang M."/>
            <person name="Wolf Y.I."/>
            <person name="Yamagata H."/>
            <person name="Yamada T."/>
            <person name="Ye Y."/>
            <person name="Shaw J.R."/>
            <person name="Andrews J."/>
            <person name="Crease T.J."/>
            <person name="Tang H."/>
            <person name="Lucas S.M."/>
            <person name="Robertson H.M."/>
            <person name="Bork P."/>
            <person name="Koonin E.V."/>
            <person name="Zdobnov E.M."/>
            <person name="Grigoriev I.V."/>
            <person name="Lynch M."/>
            <person name="Boore J.L."/>
        </authorList>
    </citation>
    <scope>NUCLEOTIDE SEQUENCE [LARGE SCALE GENOMIC DNA]</scope>
</reference>
<proteinExistence type="predicted"/>
<feature type="repeat" description="ANK" evidence="3">
    <location>
        <begin position="58"/>
        <end position="90"/>
    </location>
</feature>
<dbReference type="PhylomeDB" id="E9HG74"/>